<keyword evidence="3" id="KW-1185">Reference proteome</keyword>
<organism evidence="2 3">
    <name type="scientific">Ectopseudomonas composti</name>
    <dbReference type="NCBI Taxonomy" id="658457"/>
    <lineage>
        <taxon>Bacteria</taxon>
        <taxon>Pseudomonadati</taxon>
        <taxon>Pseudomonadota</taxon>
        <taxon>Gammaproteobacteria</taxon>
        <taxon>Pseudomonadales</taxon>
        <taxon>Pseudomonadaceae</taxon>
        <taxon>Ectopseudomonas</taxon>
    </lineage>
</organism>
<dbReference type="Proteomes" id="UP000023842">
    <property type="component" value="Unassembled WGS sequence"/>
</dbReference>
<accession>A0ABN0SHN7</accession>
<evidence type="ECO:0000313" key="2">
    <source>
        <dbReference type="EMBL" id="EZH84082.1"/>
    </source>
</evidence>
<protein>
    <submittedName>
        <fullName evidence="2">Uncharacterized protein</fullName>
    </submittedName>
</protein>
<reference evidence="3" key="1">
    <citation type="journal article" date="2014" name="Genome Announc.">
        <title>Draft Genome Sequence of the algae degrading bacterium Pseudomonas mendocina AD6.</title>
        <authorList>
            <person name="Barney B.M."/>
            <person name="Lenneman E.M."/>
        </authorList>
    </citation>
    <scope>NUCLEOTIDE SEQUENCE [LARGE SCALE GENOMIC DNA]</scope>
    <source>
        <strain evidence="3">AD6</strain>
    </source>
</reference>
<feature type="transmembrane region" description="Helical" evidence="1">
    <location>
        <begin position="90"/>
        <end position="112"/>
    </location>
</feature>
<keyword evidence="1" id="KW-0812">Transmembrane</keyword>
<keyword evidence="1" id="KW-1133">Transmembrane helix</keyword>
<name>A0ABN0SHN7_9GAMM</name>
<gene>
    <name evidence="2" type="ORF">AU05_13495</name>
</gene>
<evidence type="ECO:0000313" key="3">
    <source>
        <dbReference type="Proteomes" id="UP000023842"/>
    </source>
</evidence>
<evidence type="ECO:0000256" key="1">
    <source>
        <dbReference type="SAM" id="Phobius"/>
    </source>
</evidence>
<feature type="transmembrane region" description="Helical" evidence="1">
    <location>
        <begin position="6"/>
        <end position="27"/>
    </location>
</feature>
<dbReference type="NCBIfam" id="NF047765">
    <property type="entry name" value="LIC_13387_fam"/>
    <property type="match status" value="1"/>
</dbReference>
<keyword evidence="1" id="KW-0472">Membrane</keyword>
<sequence>MLTKYLYIAGCIPFIALGILHTVYTIADIYNPKRLIPYKSEIMGLMKESILAITKETNMWRAWVGFNISHGVGMLFFSVTYLYLSIFYMSFLQSSLFFMSAAPIISLTYLVLSKKYWFSIPAIGSAIGLLCFVAGILVQLYV</sequence>
<dbReference type="InterPro" id="IPR058068">
    <property type="entry name" value="LIC_13387-like"/>
</dbReference>
<feature type="transmembrane region" description="Helical" evidence="1">
    <location>
        <begin position="119"/>
        <end position="141"/>
    </location>
</feature>
<dbReference type="EMBL" id="JFJN01000004">
    <property type="protein sequence ID" value="EZH84082.1"/>
    <property type="molecule type" value="Genomic_DNA"/>
</dbReference>
<proteinExistence type="predicted"/>
<feature type="transmembrane region" description="Helical" evidence="1">
    <location>
        <begin position="63"/>
        <end position="84"/>
    </location>
</feature>
<comment type="caution">
    <text evidence="2">The sequence shown here is derived from an EMBL/GenBank/DDBJ whole genome shotgun (WGS) entry which is preliminary data.</text>
</comment>